<dbReference type="RefSeq" id="WP_318953006.1">
    <property type="nucleotide sequence ID" value="NZ_CP137555.1"/>
</dbReference>
<dbReference type="Gene3D" id="3.20.20.80">
    <property type="entry name" value="Glycosidases"/>
    <property type="match status" value="1"/>
</dbReference>
<comment type="similarity">
    <text evidence="1">Belongs to the glycosyl hydrolase 13 family.</text>
</comment>
<reference evidence="5 6" key="1">
    <citation type="submission" date="2023-10" db="EMBL/GenBank/DDBJ databases">
        <title>Description of Microbulbifer bruguierae sp. nov., isolated from the sediments of mangrove plant Bruguiera sexangula and comparative genomic analyses of the genus Microbulbifer.</title>
        <authorList>
            <person name="Long M."/>
        </authorList>
    </citation>
    <scope>NUCLEOTIDE SEQUENCE [LARGE SCALE GENOMIC DNA]</scope>
    <source>
        <strain evidence="5 6">SPO729</strain>
    </source>
</reference>
<dbReference type="InterPro" id="IPR013783">
    <property type="entry name" value="Ig-like_fold"/>
</dbReference>
<evidence type="ECO:0000256" key="3">
    <source>
        <dbReference type="SAM" id="SignalP"/>
    </source>
</evidence>
<sequence length="836" mass="92981">MKTKLIVTALLLASANASADWHFRGTPNSWSAEALSFVGGTQYKTCQQFSGGDASGGPRFKIDRYANWQEAYPASDYTVAANKNYDITFYSDSKTIQVTEVASCGGDNPAGPDSNFPSLSFRGTPNGWGTSAMELVDDNIWQLQVSLDGQANQRFKLDVYGDWSQNYGDNNSDGVLEQAGSDIYTSATGNYLLTVNDATLGYTLEPVACTENCGSNPQELGALYSPTETTFSLWSPDHANVQLVLDGQNYPMGKVADANGLTDVYSVTVSGDWKLKPYYFVVNGVAVRDPYGRMVEPNTDNNIVMDLDSTDLPGGWSARPSLAEREDAVIYEVHVRDFTIAPESGVSSQKRGKFMGMVESGTTFNGVKTGIDHLKELGVTHVQLMPVYDFNACADPADASCYSWGYDPRNFNVPEERYSLTPDDYENRVREFKSMVDAFHKAGLRVIMDVVYNHTYAKSVFEPISSSYYTPTDLSGTGNSIDANVPMVGRMIRDSLEYWVDEFNIDGFRFDLIGIFDYDEVEDWANHLNGKFPDRNLLIYGEPWNGFAADSRQPYRVRLGTIGRIHESHAGVFNPKFREAIKGQNDNGGCNSGDCFALNSSPDTWRIEVGSRGGIRYTKNKDTAIDTWDPMFAMDPEQSINYVSAHDNLTLRDKILQWADLNGVNRDSSYLRRIQMFANGIVLTSQGIPFLHGGVELMRDKQEDHNSYDSPDAINQYYWQWKIDNADVYAYYRDVIALRRAHPAFRLTSWDEIDQHMTSNRPRYGVVVNHIDGAAVGDSWGEVIVIYNSADNYTYNLPAGEWKVAMEKSDPAAGNGRVVSGTVAAEGTAVTVLYRD</sequence>
<dbReference type="InterPro" id="IPR006047">
    <property type="entry name" value="GH13_cat_dom"/>
</dbReference>
<dbReference type="GO" id="GO:0005975">
    <property type="term" value="P:carbohydrate metabolic process"/>
    <property type="evidence" value="ECO:0007669"/>
    <property type="project" value="InterPro"/>
</dbReference>
<keyword evidence="6" id="KW-1185">Reference proteome</keyword>
<dbReference type="CDD" id="cd11341">
    <property type="entry name" value="AmyAc_Pullulanase_LD-like"/>
    <property type="match status" value="1"/>
</dbReference>
<gene>
    <name evidence="5" type="ORF">R5R33_12340</name>
</gene>
<dbReference type="InterPro" id="IPR014756">
    <property type="entry name" value="Ig_E-set"/>
</dbReference>
<evidence type="ECO:0000256" key="2">
    <source>
        <dbReference type="ARBA" id="ARBA00023295"/>
    </source>
</evidence>
<accession>A0AAU0MXJ4</accession>
<keyword evidence="2" id="KW-0326">Glycosidase</keyword>
<dbReference type="SMART" id="SM00642">
    <property type="entry name" value="Aamy"/>
    <property type="match status" value="1"/>
</dbReference>
<evidence type="ECO:0000313" key="5">
    <source>
        <dbReference type="EMBL" id="WOX04528.1"/>
    </source>
</evidence>
<dbReference type="EMBL" id="CP137555">
    <property type="protein sequence ID" value="WOX04528.1"/>
    <property type="molecule type" value="Genomic_DNA"/>
</dbReference>
<proteinExistence type="inferred from homology"/>
<evidence type="ECO:0000313" key="6">
    <source>
        <dbReference type="Proteomes" id="UP001302477"/>
    </source>
</evidence>
<dbReference type="InterPro" id="IPR049117">
    <property type="entry name" value="pulA_all-beta"/>
</dbReference>
<organism evidence="5 6">
    <name type="scientific">Microbulbifer pacificus</name>
    <dbReference type="NCBI Taxonomy" id="407164"/>
    <lineage>
        <taxon>Bacteria</taxon>
        <taxon>Pseudomonadati</taxon>
        <taxon>Pseudomonadota</taxon>
        <taxon>Gammaproteobacteria</taxon>
        <taxon>Cellvibrionales</taxon>
        <taxon>Microbulbiferaceae</taxon>
        <taxon>Microbulbifer</taxon>
    </lineage>
</organism>
<feature type="domain" description="Glycosyl hydrolase family 13 catalytic" evidence="4">
    <location>
        <begin position="332"/>
        <end position="739"/>
    </location>
</feature>
<dbReference type="Proteomes" id="UP001302477">
    <property type="component" value="Chromosome"/>
</dbReference>
<protein>
    <submittedName>
        <fullName evidence="5">Alpha-amylase family glycosyl hydrolase</fullName>
    </submittedName>
</protein>
<dbReference type="InterPro" id="IPR017853">
    <property type="entry name" value="GH"/>
</dbReference>
<dbReference type="SUPFAM" id="SSF51445">
    <property type="entry name" value="(Trans)glycosidases"/>
    <property type="match status" value="1"/>
</dbReference>
<dbReference type="GO" id="GO:0016798">
    <property type="term" value="F:hydrolase activity, acting on glycosyl bonds"/>
    <property type="evidence" value="ECO:0007669"/>
    <property type="project" value="UniProtKB-KW"/>
</dbReference>
<keyword evidence="3" id="KW-0732">Signal</keyword>
<feature type="chain" id="PRO_5043378395" evidence="3">
    <location>
        <begin position="20"/>
        <end position="836"/>
    </location>
</feature>
<dbReference type="Gene3D" id="2.60.40.1180">
    <property type="entry name" value="Golgi alpha-mannosidase II"/>
    <property type="match status" value="1"/>
</dbReference>
<dbReference type="Gene3D" id="2.60.40.10">
    <property type="entry name" value="Immunoglobulins"/>
    <property type="match status" value="2"/>
</dbReference>
<dbReference type="Pfam" id="PF00128">
    <property type="entry name" value="Alpha-amylase"/>
    <property type="match status" value="1"/>
</dbReference>
<dbReference type="KEGG" id="mpaf:R5R33_12340"/>
<dbReference type="SUPFAM" id="SSF81296">
    <property type="entry name" value="E set domains"/>
    <property type="match status" value="1"/>
</dbReference>
<evidence type="ECO:0000256" key="1">
    <source>
        <dbReference type="ARBA" id="ARBA00008061"/>
    </source>
</evidence>
<dbReference type="PANTHER" id="PTHR43002">
    <property type="entry name" value="GLYCOGEN DEBRANCHING ENZYME"/>
    <property type="match status" value="1"/>
</dbReference>
<dbReference type="InterPro" id="IPR013780">
    <property type="entry name" value="Glyco_hydro_b"/>
</dbReference>
<evidence type="ECO:0000259" key="4">
    <source>
        <dbReference type="SMART" id="SM00642"/>
    </source>
</evidence>
<name>A0AAU0MXJ4_9GAMM</name>
<feature type="signal peptide" evidence="3">
    <location>
        <begin position="1"/>
        <end position="19"/>
    </location>
</feature>
<dbReference type="Pfam" id="PF21653">
    <property type="entry name" value="pulA_all-beta"/>
    <property type="match status" value="1"/>
</dbReference>
<keyword evidence="5" id="KW-0378">Hydrolase</keyword>
<dbReference type="AlphaFoldDB" id="A0AAU0MXJ4"/>